<name>A0A3Q7FZL5_SOLLC</name>
<keyword evidence="3" id="KW-1185">Reference proteome</keyword>
<dbReference type="InParanoid" id="A0A3Q7FZL5"/>
<reference evidence="2" key="2">
    <citation type="submission" date="2019-01" db="UniProtKB">
        <authorList>
            <consortium name="EnsemblPlants"/>
        </authorList>
    </citation>
    <scope>IDENTIFICATION</scope>
    <source>
        <strain evidence="2">cv. Heinz 1706</strain>
    </source>
</reference>
<dbReference type="EnsemblPlants" id="Solyc04g008615.1.1">
    <property type="protein sequence ID" value="Solyc04g008615.1.1"/>
    <property type="gene ID" value="Solyc04g008615.1"/>
</dbReference>
<sequence>MPLKYVQYLQPEPPATSAQLSAENQPAAASSANVLSNLCIKGKKIANFTSRVEIQKSIESKRHDWIEESTKQIIQSIIGKVVARNCTEKGQVCKSGCPNCLRKDGFRSKSPSSPQESEAKVGGEFMTCSVRGSDAPLETVVARAREHEVSGVGEAN</sequence>
<dbReference type="AlphaFoldDB" id="A0A3Q7FZL5"/>
<evidence type="ECO:0000313" key="3">
    <source>
        <dbReference type="Proteomes" id="UP000004994"/>
    </source>
</evidence>
<feature type="region of interest" description="Disordered" evidence="1">
    <location>
        <begin position="104"/>
        <end position="123"/>
    </location>
</feature>
<accession>A0A3Q7FZL5</accession>
<dbReference type="Proteomes" id="UP000004994">
    <property type="component" value="Chromosome 4"/>
</dbReference>
<protein>
    <submittedName>
        <fullName evidence="2">Uncharacterized protein</fullName>
    </submittedName>
</protein>
<proteinExistence type="predicted"/>
<organism evidence="2">
    <name type="scientific">Solanum lycopersicum</name>
    <name type="common">Tomato</name>
    <name type="synonym">Lycopersicon esculentum</name>
    <dbReference type="NCBI Taxonomy" id="4081"/>
    <lineage>
        <taxon>Eukaryota</taxon>
        <taxon>Viridiplantae</taxon>
        <taxon>Streptophyta</taxon>
        <taxon>Embryophyta</taxon>
        <taxon>Tracheophyta</taxon>
        <taxon>Spermatophyta</taxon>
        <taxon>Magnoliopsida</taxon>
        <taxon>eudicotyledons</taxon>
        <taxon>Gunneridae</taxon>
        <taxon>Pentapetalae</taxon>
        <taxon>asterids</taxon>
        <taxon>lamiids</taxon>
        <taxon>Solanales</taxon>
        <taxon>Solanaceae</taxon>
        <taxon>Solanoideae</taxon>
        <taxon>Solaneae</taxon>
        <taxon>Solanum</taxon>
        <taxon>Solanum subgen. Lycopersicon</taxon>
    </lineage>
</organism>
<dbReference type="Gramene" id="Solyc04g008615.1.1">
    <property type="protein sequence ID" value="Solyc04g008615.1.1"/>
    <property type="gene ID" value="Solyc04g008615.1"/>
</dbReference>
<evidence type="ECO:0000256" key="1">
    <source>
        <dbReference type="SAM" id="MobiDB-lite"/>
    </source>
</evidence>
<reference evidence="2" key="1">
    <citation type="journal article" date="2012" name="Nature">
        <title>The tomato genome sequence provides insights into fleshy fruit evolution.</title>
        <authorList>
            <consortium name="Tomato Genome Consortium"/>
        </authorList>
    </citation>
    <scope>NUCLEOTIDE SEQUENCE [LARGE SCALE GENOMIC DNA]</scope>
    <source>
        <strain evidence="2">cv. Heinz 1706</strain>
    </source>
</reference>
<evidence type="ECO:0000313" key="2">
    <source>
        <dbReference type="EnsemblPlants" id="Solyc04g008615.1.1"/>
    </source>
</evidence>